<dbReference type="Gene3D" id="3.90.820.10">
    <property type="entry name" value="Structural Genomics, Unknown Function 30-nov-00 1gh9 Mol_id"/>
    <property type="match status" value="1"/>
</dbReference>
<dbReference type="InterPro" id="IPR038020">
    <property type="entry name" value="MbtH-like_sf"/>
</dbReference>
<accession>I0HB02</accession>
<dbReference type="SMART" id="SM00923">
    <property type="entry name" value="MbtH"/>
    <property type="match status" value="1"/>
</dbReference>
<feature type="domain" description="MbtH-like" evidence="1">
    <location>
        <begin position="1"/>
        <end position="48"/>
    </location>
</feature>
<reference evidence="2 3" key="1">
    <citation type="submission" date="2012-02" db="EMBL/GenBank/DDBJ databases">
        <title>Complete genome sequence of Actinoplanes missouriensis 431 (= NBRC 102363).</title>
        <authorList>
            <person name="Ohnishi Y."/>
            <person name="Ishikawa J."/>
            <person name="Sekine M."/>
            <person name="Hosoyama A."/>
            <person name="Harada T."/>
            <person name="Narita H."/>
            <person name="Hata T."/>
            <person name="Konno Y."/>
            <person name="Tutikane K."/>
            <person name="Fujita N."/>
            <person name="Horinouchi S."/>
            <person name="Hayakawa M."/>
        </authorList>
    </citation>
    <scope>NUCLEOTIDE SEQUENCE [LARGE SCALE GENOMIC DNA]</scope>
    <source>
        <strain evidence="3">ATCC 14538 / DSM 43046 / CBS 188.64 / JCM 3121 / NBRC 102363 / NCIMB 12654 / NRRL B-3342 / UNCC 431</strain>
    </source>
</reference>
<sequence>MSDDNRYRVVSNHEDQHSLWFVDRELPAGWADTGFTGSKDACLAHIAEVWTDLTPRSVRDHSEAAPV</sequence>
<dbReference type="HOGENOM" id="CLU_181321_0_1_11"/>
<dbReference type="InterPro" id="IPR005153">
    <property type="entry name" value="MbtH-like_dom"/>
</dbReference>
<dbReference type="Pfam" id="PF03621">
    <property type="entry name" value="MbtH"/>
    <property type="match status" value="1"/>
</dbReference>
<evidence type="ECO:0000313" key="3">
    <source>
        <dbReference type="Proteomes" id="UP000007882"/>
    </source>
</evidence>
<dbReference type="RefSeq" id="WP_014445078.1">
    <property type="nucleotide sequence ID" value="NC_017093.1"/>
</dbReference>
<dbReference type="Proteomes" id="UP000007882">
    <property type="component" value="Chromosome"/>
</dbReference>
<dbReference type="OrthoDB" id="7584480at2"/>
<dbReference type="AlphaFoldDB" id="I0HB02"/>
<dbReference type="SUPFAM" id="SSF160582">
    <property type="entry name" value="MbtH-like"/>
    <property type="match status" value="1"/>
</dbReference>
<keyword evidence="3" id="KW-1185">Reference proteome</keyword>
<dbReference type="STRING" id="512565.AMIS_49690"/>
<dbReference type="PANTHER" id="PTHR38444:SF1">
    <property type="entry name" value="ENTEROBACTIN BIOSYNTHESIS PROTEIN YBDZ"/>
    <property type="match status" value="1"/>
</dbReference>
<dbReference type="GO" id="GO:0019290">
    <property type="term" value="P:siderophore biosynthetic process"/>
    <property type="evidence" value="ECO:0007669"/>
    <property type="project" value="TreeGrafter"/>
</dbReference>
<proteinExistence type="predicted"/>
<dbReference type="EMBL" id="AP012319">
    <property type="protein sequence ID" value="BAL90189.1"/>
    <property type="molecule type" value="Genomic_DNA"/>
</dbReference>
<organism evidence="2 3">
    <name type="scientific">Actinoplanes missouriensis (strain ATCC 14538 / DSM 43046 / CBS 188.64 / JCM 3121 / NBRC 102363 / NCIMB 12654 / NRRL B-3342 / UNCC 431)</name>
    <dbReference type="NCBI Taxonomy" id="512565"/>
    <lineage>
        <taxon>Bacteria</taxon>
        <taxon>Bacillati</taxon>
        <taxon>Actinomycetota</taxon>
        <taxon>Actinomycetes</taxon>
        <taxon>Micromonosporales</taxon>
        <taxon>Micromonosporaceae</taxon>
        <taxon>Actinoplanes</taxon>
    </lineage>
</organism>
<dbReference type="PANTHER" id="PTHR38444">
    <property type="entry name" value="ENTEROBACTIN BIOSYNTHESIS PROTEIN YBDZ"/>
    <property type="match status" value="1"/>
</dbReference>
<dbReference type="eggNOG" id="COG3251">
    <property type="taxonomic scope" value="Bacteria"/>
</dbReference>
<evidence type="ECO:0000259" key="1">
    <source>
        <dbReference type="SMART" id="SM00923"/>
    </source>
</evidence>
<dbReference type="GO" id="GO:0005829">
    <property type="term" value="C:cytosol"/>
    <property type="evidence" value="ECO:0007669"/>
    <property type="project" value="TreeGrafter"/>
</dbReference>
<dbReference type="PATRIC" id="fig|512565.3.peg.4959"/>
<protein>
    <submittedName>
        <fullName evidence="2">Putative MbtH-like protein</fullName>
    </submittedName>
</protein>
<name>I0HB02_ACTM4</name>
<gene>
    <name evidence="2" type="ordered locus">AMIS_49690</name>
</gene>
<evidence type="ECO:0000313" key="2">
    <source>
        <dbReference type="EMBL" id="BAL90189.1"/>
    </source>
</evidence>
<dbReference type="InterPro" id="IPR037407">
    <property type="entry name" value="MLP_fam"/>
</dbReference>
<dbReference type="KEGG" id="ams:AMIS_49690"/>